<dbReference type="EMBL" id="BSDY01000003">
    <property type="protein sequence ID" value="GLI55219.1"/>
    <property type="molecule type" value="Genomic_DNA"/>
</dbReference>
<name>A0A9W6LLY4_9FUSO</name>
<evidence type="ECO:0000313" key="1">
    <source>
        <dbReference type="EMBL" id="GLI55219.1"/>
    </source>
</evidence>
<dbReference type="Proteomes" id="UP001144471">
    <property type="component" value="Unassembled WGS sequence"/>
</dbReference>
<protein>
    <submittedName>
        <fullName evidence="1">Uncharacterized protein</fullName>
    </submittedName>
</protein>
<gene>
    <name evidence="1" type="ORF">PM10SUCC1_07340</name>
</gene>
<dbReference type="InterPro" id="IPR035904">
    <property type="entry name" value="Chorismate_synth_AroC_sf"/>
</dbReference>
<dbReference type="SUPFAM" id="SSF103263">
    <property type="entry name" value="Chorismate synthase, AroC"/>
    <property type="match status" value="1"/>
</dbReference>
<organism evidence="1 2">
    <name type="scientific">Propionigenium maris DSM 9537</name>
    <dbReference type="NCBI Taxonomy" id="1123000"/>
    <lineage>
        <taxon>Bacteria</taxon>
        <taxon>Fusobacteriati</taxon>
        <taxon>Fusobacteriota</taxon>
        <taxon>Fusobacteriia</taxon>
        <taxon>Fusobacteriales</taxon>
        <taxon>Fusobacteriaceae</taxon>
        <taxon>Propionigenium</taxon>
    </lineage>
</organism>
<reference evidence="1" key="1">
    <citation type="submission" date="2022-12" db="EMBL/GenBank/DDBJ databases">
        <title>Reference genome sequencing for broad-spectrum identification of bacterial and archaeal isolates by mass spectrometry.</title>
        <authorList>
            <person name="Sekiguchi Y."/>
            <person name="Tourlousse D.M."/>
        </authorList>
    </citation>
    <scope>NUCLEOTIDE SEQUENCE</scope>
    <source>
        <strain evidence="1">10succ1</strain>
    </source>
</reference>
<proteinExistence type="predicted"/>
<comment type="caution">
    <text evidence="1">The sequence shown here is derived from an EMBL/GenBank/DDBJ whole genome shotgun (WGS) entry which is preliminary data.</text>
</comment>
<dbReference type="AlphaFoldDB" id="A0A9W6LLY4"/>
<evidence type="ECO:0000313" key="2">
    <source>
        <dbReference type="Proteomes" id="UP001144471"/>
    </source>
</evidence>
<sequence length="226" mass="24405">MKYGEKISFEMRENNNVVEVSVSGIPEGINITPIDFGRDLARRMAEGVELNPAEEIDVVQGIDDEFTTGEDVKFIYREGNKSSAMILVGVLAKKVLGRDITARASEVGGISTDEKNGSYIQVALQKMAMEKDSLGGVVECSFPWDIDIDELKADFSSVLFQVIPEASAIEFGHGIKGVKESGSSLTPAPKRISVALLPERNGKVPCLATTMDVVIEAIANIVVANR</sequence>
<accession>A0A9W6LLY4</accession>
<dbReference type="RefSeq" id="WP_281833551.1">
    <property type="nucleotide sequence ID" value="NZ_BSDY01000003.1"/>
</dbReference>
<keyword evidence="2" id="KW-1185">Reference proteome</keyword>
<dbReference type="Gene3D" id="3.60.150.10">
    <property type="entry name" value="Chorismate synthase AroC"/>
    <property type="match status" value="1"/>
</dbReference>